<evidence type="ECO:0000256" key="1">
    <source>
        <dbReference type="SAM" id="Phobius"/>
    </source>
</evidence>
<keyword evidence="1" id="KW-1133">Transmembrane helix</keyword>
<protein>
    <submittedName>
        <fullName evidence="2">Uncharacterized protein</fullName>
    </submittedName>
</protein>
<keyword evidence="1" id="KW-0812">Transmembrane</keyword>
<dbReference type="Proteomes" id="UP001177744">
    <property type="component" value="Unassembled WGS sequence"/>
</dbReference>
<dbReference type="AlphaFoldDB" id="A0AA40LMS2"/>
<name>A0AA40LMS2_CNENI</name>
<sequence>MVVINSVLSPITPNALGKDLRLLAAAMRLTPQKPVSCLTTLLKKFINWTRFTNVEIGSIMRGWRHEEEFAKKIKKEWLEMEEQNLQRAHHAHQVLTFLVSESSESDGIRVETWKITSTVEAFCGSLEVGDEGAVIKYKQLQVRAPEHLGGELRGFRVGVVVVLTDQAVQHGRAPAEGEVSQVVHQCIMYLDIFGSCDDFTNFRHGLQQRDLLVDIGKADERTKNGPPVTPTGASQGGCDAIGRGPGHSPMIALQREAQATSRQGDELGGSTIAPKREAQATNRRLRQGHIVHFKDFRSLISPITHEPRLLLCHQVARLDGRCSNKINADTEDPKAIINVKQLAEFVVDLSDQRGLLTLVLSLPKVCCSVVHWVQARHSLLGQLLIELTVASFELLDLNLYRNTLVRGHKWFKRSLKWPGEKNPALPSLMKLTLEGLILMAVLEVTMKIALAIWGLLWFHTYLMISHSISLKNDIEILMGIALK</sequence>
<gene>
    <name evidence="2" type="ORF">QTO34_001851</name>
</gene>
<organism evidence="2 3">
    <name type="scientific">Cnephaeus nilssonii</name>
    <name type="common">Northern bat</name>
    <name type="synonym">Eptesicus nilssonii</name>
    <dbReference type="NCBI Taxonomy" id="3371016"/>
    <lineage>
        <taxon>Eukaryota</taxon>
        <taxon>Metazoa</taxon>
        <taxon>Chordata</taxon>
        <taxon>Craniata</taxon>
        <taxon>Vertebrata</taxon>
        <taxon>Euteleostomi</taxon>
        <taxon>Mammalia</taxon>
        <taxon>Eutheria</taxon>
        <taxon>Laurasiatheria</taxon>
        <taxon>Chiroptera</taxon>
        <taxon>Yangochiroptera</taxon>
        <taxon>Vespertilionidae</taxon>
        <taxon>Cnephaeus</taxon>
    </lineage>
</organism>
<evidence type="ECO:0000313" key="2">
    <source>
        <dbReference type="EMBL" id="KAK1337228.1"/>
    </source>
</evidence>
<keyword evidence="1" id="KW-0472">Membrane</keyword>
<evidence type="ECO:0000313" key="3">
    <source>
        <dbReference type="Proteomes" id="UP001177744"/>
    </source>
</evidence>
<feature type="non-terminal residue" evidence="2">
    <location>
        <position position="483"/>
    </location>
</feature>
<reference evidence="2" key="1">
    <citation type="submission" date="2023-06" db="EMBL/GenBank/DDBJ databases">
        <title>Reference genome for the Northern bat (Eptesicus nilssonii), a most northern bat species.</title>
        <authorList>
            <person name="Laine V.N."/>
            <person name="Pulliainen A.T."/>
            <person name="Lilley T.M."/>
        </authorList>
    </citation>
    <scope>NUCLEOTIDE SEQUENCE</scope>
    <source>
        <strain evidence="2">BLF_Eptnil</strain>
        <tissue evidence="2">Kidney</tissue>
    </source>
</reference>
<proteinExistence type="predicted"/>
<feature type="transmembrane region" description="Helical" evidence="1">
    <location>
        <begin position="436"/>
        <end position="458"/>
    </location>
</feature>
<dbReference type="EMBL" id="JAULJE010000011">
    <property type="protein sequence ID" value="KAK1337228.1"/>
    <property type="molecule type" value="Genomic_DNA"/>
</dbReference>
<keyword evidence="3" id="KW-1185">Reference proteome</keyword>
<comment type="caution">
    <text evidence="2">The sequence shown here is derived from an EMBL/GenBank/DDBJ whole genome shotgun (WGS) entry which is preliminary data.</text>
</comment>
<accession>A0AA40LMS2</accession>